<evidence type="ECO:0000313" key="4">
    <source>
        <dbReference type="EMBL" id="KAJ0217373.1"/>
    </source>
</evidence>
<evidence type="ECO:0000256" key="2">
    <source>
        <dbReference type="ARBA" id="ARBA00022490"/>
    </source>
</evidence>
<proteinExistence type="predicted"/>
<dbReference type="EMBL" id="NBSK02000003">
    <property type="protein sequence ID" value="KAJ0217373.1"/>
    <property type="molecule type" value="Genomic_DNA"/>
</dbReference>
<sequence>MVISGKILQLESVTQSEAMRRRYRYLSHFSLTTMFQYLWVSIVIVSEYFITSGRCLKTFRTRSFVINFIGLKRLWYIIQDLDCVLEVCKISRISRKLYLL</sequence>
<comment type="subcellular location">
    <subcellularLocation>
        <location evidence="1">Cytoplasm</location>
    </subcellularLocation>
</comment>
<comment type="caution">
    <text evidence="4">The sequence shown here is derived from an EMBL/GenBank/DDBJ whole genome shotgun (WGS) entry which is preliminary data.</text>
</comment>
<feature type="transmembrane region" description="Helical" evidence="3">
    <location>
        <begin position="29"/>
        <end position="50"/>
    </location>
</feature>
<dbReference type="Proteomes" id="UP000235145">
    <property type="component" value="Unassembled WGS sequence"/>
</dbReference>
<dbReference type="PANTHER" id="PTHR12983:SF9">
    <property type="entry name" value="E3 UBIQUITIN-PROTEIN LIGASE RNF10"/>
    <property type="match status" value="1"/>
</dbReference>
<dbReference type="GO" id="GO:0005737">
    <property type="term" value="C:cytoplasm"/>
    <property type="evidence" value="ECO:0007669"/>
    <property type="project" value="UniProtKB-SubCell"/>
</dbReference>
<protein>
    <submittedName>
        <fullName evidence="4">Uncharacterized protein</fullName>
    </submittedName>
</protein>
<organism evidence="4 5">
    <name type="scientific">Lactuca sativa</name>
    <name type="common">Garden lettuce</name>
    <dbReference type="NCBI Taxonomy" id="4236"/>
    <lineage>
        <taxon>Eukaryota</taxon>
        <taxon>Viridiplantae</taxon>
        <taxon>Streptophyta</taxon>
        <taxon>Embryophyta</taxon>
        <taxon>Tracheophyta</taxon>
        <taxon>Spermatophyta</taxon>
        <taxon>Magnoliopsida</taxon>
        <taxon>eudicotyledons</taxon>
        <taxon>Gunneridae</taxon>
        <taxon>Pentapetalae</taxon>
        <taxon>asterids</taxon>
        <taxon>campanulids</taxon>
        <taxon>Asterales</taxon>
        <taxon>Asteraceae</taxon>
        <taxon>Cichorioideae</taxon>
        <taxon>Cichorieae</taxon>
        <taxon>Lactucinae</taxon>
        <taxon>Lactuca</taxon>
    </lineage>
</organism>
<keyword evidence="2" id="KW-0963">Cytoplasm</keyword>
<keyword evidence="3" id="KW-0472">Membrane</keyword>
<dbReference type="AlphaFoldDB" id="A0A9R1W7N6"/>
<name>A0A9R1W7N6_LACSA</name>
<keyword evidence="5" id="KW-1185">Reference proteome</keyword>
<evidence type="ECO:0000313" key="5">
    <source>
        <dbReference type="Proteomes" id="UP000235145"/>
    </source>
</evidence>
<dbReference type="InterPro" id="IPR039739">
    <property type="entry name" value="MAG2/RNF10"/>
</dbReference>
<reference evidence="4 5" key="1">
    <citation type="journal article" date="2017" name="Nat. Commun.">
        <title>Genome assembly with in vitro proximity ligation data and whole-genome triplication in lettuce.</title>
        <authorList>
            <person name="Reyes-Chin-Wo S."/>
            <person name="Wang Z."/>
            <person name="Yang X."/>
            <person name="Kozik A."/>
            <person name="Arikit S."/>
            <person name="Song C."/>
            <person name="Xia L."/>
            <person name="Froenicke L."/>
            <person name="Lavelle D.O."/>
            <person name="Truco M.J."/>
            <person name="Xia R."/>
            <person name="Zhu S."/>
            <person name="Xu C."/>
            <person name="Xu H."/>
            <person name="Xu X."/>
            <person name="Cox K."/>
            <person name="Korf I."/>
            <person name="Meyers B.C."/>
            <person name="Michelmore R.W."/>
        </authorList>
    </citation>
    <scope>NUCLEOTIDE SEQUENCE [LARGE SCALE GENOMIC DNA]</scope>
    <source>
        <strain evidence="5">cv. Salinas</strain>
        <tissue evidence="4">Seedlings</tissue>
    </source>
</reference>
<evidence type="ECO:0000256" key="1">
    <source>
        <dbReference type="ARBA" id="ARBA00004496"/>
    </source>
</evidence>
<keyword evidence="3" id="KW-0812">Transmembrane</keyword>
<evidence type="ECO:0000256" key="3">
    <source>
        <dbReference type="SAM" id="Phobius"/>
    </source>
</evidence>
<accession>A0A9R1W7N6</accession>
<keyword evidence="3" id="KW-1133">Transmembrane helix</keyword>
<gene>
    <name evidence="4" type="ORF">LSAT_V11C300143160</name>
</gene>
<dbReference type="PANTHER" id="PTHR12983">
    <property type="entry name" value="RING FINGER 10 FAMILY MEMBER"/>
    <property type="match status" value="1"/>
</dbReference>